<keyword evidence="1" id="KW-1133">Transmembrane helix</keyword>
<keyword evidence="1" id="KW-0812">Transmembrane</keyword>
<reference evidence="3" key="1">
    <citation type="submission" date="2024-04" db="EMBL/GenBank/DDBJ databases">
        <authorList>
            <person name="Shaw F."/>
            <person name="Minotto A."/>
        </authorList>
    </citation>
    <scope>NUCLEOTIDE SEQUENCE [LARGE SCALE GENOMIC DNA]</scope>
</reference>
<feature type="transmembrane region" description="Helical" evidence="1">
    <location>
        <begin position="51"/>
        <end position="74"/>
    </location>
</feature>
<evidence type="ECO:0000256" key="1">
    <source>
        <dbReference type="SAM" id="Phobius"/>
    </source>
</evidence>
<feature type="transmembrane region" description="Helical" evidence="1">
    <location>
        <begin position="122"/>
        <end position="149"/>
    </location>
</feature>
<dbReference type="PANTHER" id="PTHR40465">
    <property type="entry name" value="CHROMOSOME 1, WHOLE GENOME SHOTGUN SEQUENCE"/>
    <property type="match status" value="1"/>
</dbReference>
<evidence type="ECO:0000313" key="3">
    <source>
        <dbReference type="Proteomes" id="UP001497453"/>
    </source>
</evidence>
<dbReference type="PANTHER" id="PTHR40465:SF1">
    <property type="entry name" value="DUF6534 DOMAIN-CONTAINING PROTEIN"/>
    <property type="match status" value="1"/>
</dbReference>
<organism evidence="2 3">
    <name type="scientific">Somion occarium</name>
    <dbReference type="NCBI Taxonomy" id="3059160"/>
    <lineage>
        <taxon>Eukaryota</taxon>
        <taxon>Fungi</taxon>
        <taxon>Dikarya</taxon>
        <taxon>Basidiomycota</taxon>
        <taxon>Agaricomycotina</taxon>
        <taxon>Agaricomycetes</taxon>
        <taxon>Polyporales</taxon>
        <taxon>Cerrenaceae</taxon>
        <taxon>Somion</taxon>
    </lineage>
</organism>
<feature type="transmembrane region" description="Helical" evidence="1">
    <location>
        <begin position="94"/>
        <end position="115"/>
    </location>
</feature>
<proteinExistence type="predicted"/>
<protein>
    <submittedName>
        <fullName evidence="2">Uncharacterized protein</fullName>
    </submittedName>
</protein>
<dbReference type="Proteomes" id="UP001497453">
    <property type="component" value="Chromosome 1"/>
</dbReference>
<keyword evidence="1" id="KW-0472">Membrane</keyword>
<name>A0ABP1CGR6_9APHY</name>
<gene>
    <name evidence="2" type="ORF">GFSPODELE1_LOCUS38</name>
</gene>
<accession>A0ABP1CGR6</accession>
<dbReference type="EMBL" id="OZ037944">
    <property type="protein sequence ID" value="CAL1693874.1"/>
    <property type="molecule type" value="Genomic_DNA"/>
</dbReference>
<keyword evidence="3" id="KW-1185">Reference proteome</keyword>
<sequence>MAELDSSISIDHLLGPFVICACITFVIFGIAVAQSYVYLLDCEKDPTWLKLLVASVTILETVHTAIVMQVLYRFTVTGFGKPDVIALVSWGPPAAIYIEHVILALVQGFFIHRLWILSEKSIVLVLILSGLLFVRCGLAIGAGTLGFVYDTWESYQSAFVTEVYLNSSVVSPRLMNCSFKVIVNVTDSFSLLVDGLTSIVFACVRVAGKYSTVAPNVNELTG</sequence>
<feature type="transmembrane region" description="Helical" evidence="1">
    <location>
        <begin position="13"/>
        <end position="39"/>
    </location>
</feature>
<evidence type="ECO:0000313" key="2">
    <source>
        <dbReference type="EMBL" id="CAL1693874.1"/>
    </source>
</evidence>